<protein>
    <submittedName>
        <fullName evidence="1">Uncharacterized protein</fullName>
    </submittedName>
</protein>
<dbReference type="Proteomes" id="UP000009168">
    <property type="component" value="Unassembled WGS sequence"/>
</dbReference>
<reference evidence="2" key="1">
    <citation type="journal article" date="2006" name="PLoS Biol.">
        <title>Macronuclear genome sequence of the ciliate Tetrahymena thermophila, a model eukaryote.</title>
        <authorList>
            <person name="Eisen J.A."/>
            <person name="Coyne R.S."/>
            <person name="Wu M."/>
            <person name="Wu D."/>
            <person name="Thiagarajan M."/>
            <person name="Wortman J.R."/>
            <person name="Badger J.H."/>
            <person name="Ren Q."/>
            <person name="Amedeo P."/>
            <person name="Jones K.M."/>
            <person name="Tallon L.J."/>
            <person name="Delcher A.L."/>
            <person name="Salzberg S.L."/>
            <person name="Silva J.C."/>
            <person name="Haas B.J."/>
            <person name="Majoros W.H."/>
            <person name="Farzad M."/>
            <person name="Carlton J.M."/>
            <person name="Smith R.K. Jr."/>
            <person name="Garg J."/>
            <person name="Pearlman R.E."/>
            <person name="Karrer K.M."/>
            <person name="Sun L."/>
            <person name="Manning G."/>
            <person name="Elde N.C."/>
            <person name="Turkewitz A.P."/>
            <person name="Asai D.J."/>
            <person name="Wilkes D.E."/>
            <person name="Wang Y."/>
            <person name="Cai H."/>
            <person name="Collins K."/>
            <person name="Stewart B.A."/>
            <person name="Lee S.R."/>
            <person name="Wilamowska K."/>
            <person name="Weinberg Z."/>
            <person name="Ruzzo W.L."/>
            <person name="Wloga D."/>
            <person name="Gaertig J."/>
            <person name="Frankel J."/>
            <person name="Tsao C.-C."/>
            <person name="Gorovsky M.A."/>
            <person name="Keeling P.J."/>
            <person name="Waller R.F."/>
            <person name="Patron N.J."/>
            <person name="Cherry J.M."/>
            <person name="Stover N.A."/>
            <person name="Krieger C.J."/>
            <person name="del Toro C."/>
            <person name="Ryder H.F."/>
            <person name="Williamson S.C."/>
            <person name="Barbeau R.A."/>
            <person name="Hamilton E.P."/>
            <person name="Orias E."/>
        </authorList>
    </citation>
    <scope>NUCLEOTIDE SEQUENCE [LARGE SCALE GENOMIC DNA]</scope>
    <source>
        <strain evidence="2">SB210</strain>
    </source>
</reference>
<dbReference type="AlphaFoldDB" id="Q22C02"/>
<dbReference type="HOGENOM" id="CLU_1910873_0_0_1"/>
<keyword evidence="2" id="KW-1185">Reference proteome</keyword>
<dbReference type="EMBL" id="GG662684">
    <property type="protein sequence ID" value="EAR82807.1"/>
    <property type="molecule type" value="Genomic_DNA"/>
</dbReference>
<dbReference type="GeneID" id="7842603"/>
<gene>
    <name evidence="1" type="ORF">TTHERM_01081670</name>
</gene>
<name>Q22C02_TETTS</name>
<sequence>MTKKQLRQATLKEFKKCFLEYFDDFQSAAFNLVCAYKSIPKKVVHYNYIVIEVGYGLLLSVEDNKNKNNTFRSNLDYFDKIMLLFQNQFQIQIALDLVDEVAETFDQFSQKSFNYTILKADQIFYQITKMSKK</sequence>
<dbReference type="KEGG" id="tet:TTHERM_01081670"/>
<organism evidence="1 2">
    <name type="scientific">Tetrahymena thermophila (strain SB210)</name>
    <dbReference type="NCBI Taxonomy" id="312017"/>
    <lineage>
        <taxon>Eukaryota</taxon>
        <taxon>Sar</taxon>
        <taxon>Alveolata</taxon>
        <taxon>Ciliophora</taxon>
        <taxon>Intramacronucleata</taxon>
        <taxon>Oligohymenophorea</taxon>
        <taxon>Hymenostomatida</taxon>
        <taxon>Tetrahymenina</taxon>
        <taxon>Tetrahymenidae</taxon>
        <taxon>Tetrahymena</taxon>
    </lineage>
</organism>
<proteinExistence type="predicted"/>
<accession>Q22C02</accession>
<dbReference type="RefSeq" id="XP_001030470.1">
    <property type="nucleotide sequence ID" value="XM_001030470.1"/>
</dbReference>
<evidence type="ECO:0000313" key="2">
    <source>
        <dbReference type="Proteomes" id="UP000009168"/>
    </source>
</evidence>
<evidence type="ECO:0000313" key="1">
    <source>
        <dbReference type="EMBL" id="EAR82807.1"/>
    </source>
</evidence>
<dbReference type="InParanoid" id="Q22C02"/>